<accession>A0AAQ3SV01</accession>
<dbReference type="EMBL" id="CP144746">
    <property type="protein sequence ID" value="WVZ61383.1"/>
    <property type="molecule type" value="Genomic_DNA"/>
</dbReference>
<feature type="non-terminal residue" evidence="1">
    <location>
        <position position="64"/>
    </location>
</feature>
<organism evidence="1 2">
    <name type="scientific">Paspalum notatum var. saurae</name>
    <dbReference type="NCBI Taxonomy" id="547442"/>
    <lineage>
        <taxon>Eukaryota</taxon>
        <taxon>Viridiplantae</taxon>
        <taxon>Streptophyta</taxon>
        <taxon>Embryophyta</taxon>
        <taxon>Tracheophyta</taxon>
        <taxon>Spermatophyta</taxon>
        <taxon>Magnoliopsida</taxon>
        <taxon>Liliopsida</taxon>
        <taxon>Poales</taxon>
        <taxon>Poaceae</taxon>
        <taxon>PACMAD clade</taxon>
        <taxon>Panicoideae</taxon>
        <taxon>Andropogonodae</taxon>
        <taxon>Paspaleae</taxon>
        <taxon>Paspalinae</taxon>
        <taxon>Paspalum</taxon>
    </lineage>
</organism>
<reference evidence="1 2" key="1">
    <citation type="submission" date="2024-02" db="EMBL/GenBank/DDBJ databases">
        <title>High-quality chromosome-scale genome assembly of Pensacola bahiagrass (Paspalum notatum Flugge var. saurae).</title>
        <authorList>
            <person name="Vega J.M."/>
            <person name="Podio M."/>
            <person name="Orjuela J."/>
            <person name="Siena L.A."/>
            <person name="Pessino S.C."/>
            <person name="Combes M.C."/>
            <person name="Mariac C."/>
            <person name="Albertini E."/>
            <person name="Pupilli F."/>
            <person name="Ortiz J.P.A."/>
            <person name="Leblanc O."/>
        </authorList>
    </citation>
    <scope>NUCLEOTIDE SEQUENCE [LARGE SCALE GENOMIC DNA]</scope>
    <source>
        <strain evidence="1">R1</strain>
        <tissue evidence="1">Leaf</tissue>
    </source>
</reference>
<name>A0AAQ3SV01_PASNO</name>
<keyword evidence="2" id="KW-1185">Reference proteome</keyword>
<protein>
    <submittedName>
        <fullName evidence="1">Uncharacterized protein</fullName>
    </submittedName>
</protein>
<gene>
    <name evidence="1" type="ORF">U9M48_011267</name>
</gene>
<dbReference type="Proteomes" id="UP001341281">
    <property type="component" value="Chromosome 02"/>
</dbReference>
<dbReference type="AlphaFoldDB" id="A0AAQ3SV01"/>
<evidence type="ECO:0000313" key="2">
    <source>
        <dbReference type="Proteomes" id="UP001341281"/>
    </source>
</evidence>
<sequence>MRARGFLHVIHPDEDFVMSSEKSVTYIIAKYLQNKPHISSIPSGLVAIPRKGANTVCITRVAAQ</sequence>
<evidence type="ECO:0000313" key="1">
    <source>
        <dbReference type="EMBL" id="WVZ61383.1"/>
    </source>
</evidence>
<proteinExistence type="predicted"/>